<dbReference type="InterPro" id="IPR025406">
    <property type="entry name" value="DUF4132"/>
</dbReference>
<evidence type="ECO:0000259" key="1">
    <source>
        <dbReference type="Pfam" id="PF13569"/>
    </source>
</evidence>
<feature type="domain" description="DUF4132" evidence="1">
    <location>
        <begin position="412"/>
        <end position="531"/>
    </location>
</feature>
<dbReference type="Pfam" id="PF13569">
    <property type="entry name" value="DUF4132"/>
    <property type="match status" value="1"/>
</dbReference>
<proteinExistence type="predicted"/>
<dbReference type="AlphaFoldDB" id="A0A934SF49"/>
<sequence>MTDRPIDRARSILEAAVSPPDDFGELAELTRQLSPEDLGDLIPLAWRVRGQPGLDRRIEPLASSIEFSGKQAVFRAQSFDEGLSALRWLIDNWTPEPSPDPRYSPEDVKLSRIIHLLRSMILRMREEPEAETRSRLQKMLPLLDRRHQPEERLAAASLAQDPAAIATALAAWQASTKGELARTERGIYAKAGALPLIRFLEHRYLPYGAQPDPEARDAFATLVASTPDYADFARSIVEQAVIRMADIAEGRVSYKADGAFVVDDCGAIARAVMFGLARSEQWCMAAIGPIWRMASVAPDPKAKTMPSQSLTLQLANATIYEPRPEAISIMRDVAASCRHAGVKKKLERLLRTARSSLIARPEGLLDLPADEPISKDMQLPFRDAVQSLMAEPAALPAVLWLQRFGPDRKHAWNLSRDLIWQVVADGKDMAVTAMPVHSGKTLQWRLQDNGTRPFDPNDLVRLWHPVETPDELAKEWRFRLEENGQNQPFPQAGREIYRPASSEMDGRVISAFAGQMISGTPLMGLARSQGWRFGFDNELHLHLSGVDFTFSAGARAYPGSGGGGTTGNLWLVGPQKRLDQVPGRILSEVMRKTDLLVSVGGRS</sequence>
<evidence type="ECO:0000313" key="2">
    <source>
        <dbReference type="EMBL" id="MBK4216234.1"/>
    </source>
</evidence>
<comment type="caution">
    <text evidence="2">The sequence shown here is derived from an EMBL/GenBank/DDBJ whole genome shotgun (WGS) entry which is preliminary data.</text>
</comment>
<name>A0A934SF49_9RHOB</name>
<accession>A0A934SF49</accession>
<gene>
    <name evidence="2" type="ORF">JJJ17_09885</name>
</gene>
<keyword evidence="3" id="KW-1185">Reference proteome</keyword>
<evidence type="ECO:0000313" key="3">
    <source>
        <dbReference type="Proteomes" id="UP000640485"/>
    </source>
</evidence>
<organism evidence="2 3">
    <name type="scientific">Paracoccus caeni</name>
    <dbReference type="NCBI Taxonomy" id="657651"/>
    <lineage>
        <taxon>Bacteria</taxon>
        <taxon>Pseudomonadati</taxon>
        <taxon>Pseudomonadota</taxon>
        <taxon>Alphaproteobacteria</taxon>
        <taxon>Rhodobacterales</taxon>
        <taxon>Paracoccaceae</taxon>
        <taxon>Paracoccus</taxon>
    </lineage>
</organism>
<dbReference type="Proteomes" id="UP000640485">
    <property type="component" value="Unassembled WGS sequence"/>
</dbReference>
<dbReference type="RefSeq" id="WP_200685937.1">
    <property type="nucleotide sequence ID" value="NZ_JAEPRQ010000003.1"/>
</dbReference>
<dbReference type="EMBL" id="JAEPRQ010000003">
    <property type="protein sequence ID" value="MBK4216234.1"/>
    <property type="molecule type" value="Genomic_DNA"/>
</dbReference>
<protein>
    <submittedName>
        <fullName evidence="2">DUF4132 domain-containing protein</fullName>
    </submittedName>
</protein>
<reference evidence="2" key="1">
    <citation type="submission" date="2021-01" db="EMBL/GenBank/DDBJ databases">
        <title>Paracoccus amoyensis sp. nov., isolated from the surface seawater along the coast of Xiamen Island, China.</title>
        <authorList>
            <person name="Lyu L."/>
        </authorList>
    </citation>
    <scope>NUCLEOTIDE SEQUENCE</scope>
    <source>
        <strain evidence="2">MJ17</strain>
    </source>
</reference>